<dbReference type="GO" id="GO:0016614">
    <property type="term" value="F:oxidoreductase activity, acting on CH-OH group of donors"/>
    <property type="evidence" value="ECO:0007669"/>
    <property type="project" value="UniProtKB-ARBA"/>
</dbReference>
<dbReference type="PRINTS" id="PR00081">
    <property type="entry name" value="GDHRDH"/>
</dbReference>
<name>A0A0D2FGI5_9EURO</name>
<evidence type="ECO:0000256" key="2">
    <source>
        <dbReference type="ARBA" id="ARBA00023002"/>
    </source>
</evidence>
<dbReference type="HOGENOM" id="CLU_010194_2_10_1"/>
<evidence type="ECO:0000313" key="3">
    <source>
        <dbReference type="EMBL" id="KIW67168.1"/>
    </source>
</evidence>
<keyword evidence="4" id="KW-1185">Reference proteome</keyword>
<dbReference type="PANTHER" id="PTHR48107:SF7">
    <property type="entry name" value="RE15974P"/>
    <property type="match status" value="1"/>
</dbReference>
<sequence>MVEQTLKGKVAVVSGSARGIGAAVCVELASKGAKVVVNYPWEKEKSQALLVLERIRATGSSSASACVAIEADLSTVEGPAHLIEETVKVFGDRIDILVNNAAIAIMRPLSEATLEQWDLQVNLNGRGVWLLTKAVLPHLANPSRIVVISSAGARQGYAGASIYNGTKSMVESFVRCWAL</sequence>
<dbReference type="InterPro" id="IPR002347">
    <property type="entry name" value="SDR_fam"/>
</dbReference>
<organism evidence="3 4">
    <name type="scientific">Phialophora macrospora</name>
    <dbReference type="NCBI Taxonomy" id="1851006"/>
    <lineage>
        <taxon>Eukaryota</taxon>
        <taxon>Fungi</taxon>
        <taxon>Dikarya</taxon>
        <taxon>Ascomycota</taxon>
        <taxon>Pezizomycotina</taxon>
        <taxon>Eurotiomycetes</taxon>
        <taxon>Chaetothyriomycetidae</taxon>
        <taxon>Chaetothyriales</taxon>
        <taxon>Herpotrichiellaceae</taxon>
        <taxon>Phialophora</taxon>
    </lineage>
</organism>
<gene>
    <name evidence="3" type="ORF">PV04_06439</name>
</gene>
<dbReference type="CDD" id="cd05233">
    <property type="entry name" value="SDR_c"/>
    <property type="match status" value="1"/>
</dbReference>
<dbReference type="Gene3D" id="3.40.50.720">
    <property type="entry name" value="NAD(P)-binding Rossmann-like Domain"/>
    <property type="match status" value="1"/>
</dbReference>
<proteinExistence type="inferred from homology"/>
<dbReference type="PANTHER" id="PTHR48107">
    <property type="entry name" value="NADPH-DEPENDENT ALDEHYDE REDUCTASE-LIKE PROTEIN, CHLOROPLASTIC-RELATED"/>
    <property type="match status" value="1"/>
</dbReference>
<dbReference type="STRING" id="5601.A0A0D2FGI5"/>
<reference evidence="3 4" key="1">
    <citation type="submission" date="2015-01" db="EMBL/GenBank/DDBJ databases">
        <title>The Genome Sequence of Capronia semiimmersa CBS27337.</title>
        <authorList>
            <consortium name="The Broad Institute Genomics Platform"/>
            <person name="Cuomo C."/>
            <person name="de Hoog S."/>
            <person name="Gorbushina A."/>
            <person name="Stielow B."/>
            <person name="Teixiera M."/>
            <person name="Abouelleil A."/>
            <person name="Chapman S.B."/>
            <person name="Priest M."/>
            <person name="Young S.K."/>
            <person name="Wortman J."/>
            <person name="Nusbaum C."/>
            <person name="Birren B."/>
        </authorList>
    </citation>
    <scope>NUCLEOTIDE SEQUENCE [LARGE SCALE GENOMIC DNA]</scope>
    <source>
        <strain evidence="3 4">CBS 27337</strain>
    </source>
</reference>
<dbReference type="Proteomes" id="UP000054266">
    <property type="component" value="Unassembled WGS sequence"/>
</dbReference>
<dbReference type="AlphaFoldDB" id="A0A0D2FGI5"/>
<dbReference type="SUPFAM" id="SSF51735">
    <property type="entry name" value="NAD(P)-binding Rossmann-fold domains"/>
    <property type="match status" value="1"/>
</dbReference>
<dbReference type="EMBL" id="KN846959">
    <property type="protein sequence ID" value="KIW67168.1"/>
    <property type="molecule type" value="Genomic_DNA"/>
</dbReference>
<comment type="similarity">
    <text evidence="1">Belongs to the short-chain dehydrogenases/reductases (SDR) family.</text>
</comment>
<dbReference type="Pfam" id="PF00106">
    <property type="entry name" value="adh_short"/>
    <property type="match status" value="1"/>
</dbReference>
<accession>A0A0D2FGI5</accession>
<protein>
    <submittedName>
        <fullName evidence="3">Uncharacterized protein</fullName>
    </submittedName>
</protein>
<dbReference type="PRINTS" id="PR00080">
    <property type="entry name" value="SDRFAMILY"/>
</dbReference>
<evidence type="ECO:0000313" key="4">
    <source>
        <dbReference type="Proteomes" id="UP000054266"/>
    </source>
</evidence>
<evidence type="ECO:0000256" key="1">
    <source>
        <dbReference type="ARBA" id="ARBA00006484"/>
    </source>
</evidence>
<dbReference type="InterPro" id="IPR036291">
    <property type="entry name" value="NAD(P)-bd_dom_sf"/>
</dbReference>
<keyword evidence="2" id="KW-0560">Oxidoreductase</keyword>